<dbReference type="PANTHER" id="PTHR45998:SF2">
    <property type="entry name" value="SERINE_THREONINE-PROTEIN KINASE 16"/>
    <property type="match status" value="1"/>
</dbReference>
<dbReference type="InterPro" id="IPR000719">
    <property type="entry name" value="Prot_kinase_dom"/>
</dbReference>
<dbReference type="PIRSF" id="PIRSF000654">
    <property type="entry name" value="Integrin-linked_kinase"/>
    <property type="match status" value="1"/>
</dbReference>
<keyword evidence="2" id="KW-0723">Serine/threonine-protein kinase</keyword>
<dbReference type="SUPFAM" id="SSF56112">
    <property type="entry name" value="Protein kinase-like (PK-like)"/>
    <property type="match status" value="1"/>
</dbReference>
<proteinExistence type="predicted"/>
<feature type="domain" description="Protein kinase" evidence="9">
    <location>
        <begin position="23"/>
        <end position="306"/>
    </location>
</feature>
<protein>
    <recommendedName>
        <fullName evidence="1">non-specific serine/threonine protein kinase</fullName>
        <ecNumber evidence="1">2.7.11.1</ecNumber>
    </recommendedName>
</protein>
<evidence type="ECO:0000256" key="4">
    <source>
        <dbReference type="ARBA" id="ARBA00022741"/>
    </source>
</evidence>
<evidence type="ECO:0000256" key="2">
    <source>
        <dbReference type="ARBA" id="ARBA00022527"/>
    </source>
</evidence>
<reference evidence="10 11" key="1">
    <citation type="journal article" date="2013" name="Nature">
        <title>Insights into bilaterian evolution from three spiralian genomes.</title>
        <authorList>
            <person name="Simakov O."/>
            <person name="Marletaz F."/>
            <person name="Cho S.J."/>
            <person name="Edsinger-Gonzales E."/>
            <person name="Havlak P."/>
            <person name="Hellsten U."/>
            <person name="Kuo D.H."/>
            <person name="Larsson T."/>
            <person name="Lv J."/>
            <person name="Arendt D."/>
            <person name="Savage R."/>
            <person name="Osoegawa K."/>
            <person name="de Jong P."/>
            <person name="Grimwood J."/>
            <person name="Chapman J.A."/>
            <person name="Shapiro H."/>
            <person name="Aerts A."/>
            <person name="Otillar R.P."/>
            <person name="Terry A.Y."/>
            <person name="Boore J.L."/>
            <person name="Grigoriev I.V."/>
            <person name="Lindberg D.R."/>
            <person name="Seaver E.C."/>
            <person name="Weisblat D.A."/>
            <person name="Putnam N.H."/>
            <person name="Rokhsar D.S."/>
        </authorList>
    </citation>
    <scope>NUCLEOTIDE SEQUENCE [LARGE SCALE GENOMIC DNA]</scope>
</reference>
<evidence type="ECO:0000256" key="3">
    <source>
        <dbReference type="ARBA" id="ARBA00022679"/>
    </source>
</evidence>
<dbReference type="InterPro" id="IPR008271">
    <property type="entry name" value="Ser/Thr_kinase_AS"/>
</dbReference>
<dbReference type="PANTHER" id="PTHR45998">
    <property type="entry name" value="SERINE/THREONINE-PROTEIN KINASE 16"/>
    <property type="match status" value="1"/>
</dbReference>
<accession>V4B1M3</accession>
<dbReference type="STRING" id="225164.V4B1M3"/>
<dbReference type="GeneID" id="20247174"/>
<gene>
    <name evidence="10" type="ORF">LOTGIDRAFT_223991</name>
</gene>
<evidence type="ECO:0000313" key="10">
    <source>
        <dbReference type="EMBL" id="ESP04238.1"/>
    </source>
</evidence>
<dbReference type="GO" id="GO:0005524">
    <property type="term" value="F:ATP binding"/>
    <property type="evidence" value="ECO:0007669"/>
    <property type="project" value="UniProtKB-KW"/>
</dbReference>
<keyword evidence="11" id="KW-1185">Reference proteome</keyword>
<organism evidence="10 11">
    <name type="scientific">Lottia gigantea</name>
    <name type="common">Giant owl limpet</name>
    <dbReference type="NCBI Taxonomy" id="225164"/>
    <lineage>
        <taxon>Eukaryota</taxon>
        <taxon>Metazoa</taxon>
        <taxon>Spiralia</taxon>
        <taxon>Lophotrochozoa</taxon>
        <taxon>Mollusca</taxon>
        <taxon>Gastropoda</taxon>
        <taxon>Patellogastropoda</taxon>
        <taxon>Lottioidea</taxon>
        <taxon>Lottiidae</taxon>
        <taxon>Lottia</taxon>
    </lineage>
</organism>
<evidence type="ECO:0000259" key="9">
    <source>
        <dbReference type="PROSITE" id="PS50011"/>
    </source>
</evidence>
<dbReference type="Proteomes" id="UP000030746">
    <property type="component" value="Unassembled WGS sequence"/>
</dbReference>
<keyword evidence="6" id="KW-0067">ATP-binding</keyword>
<evidence type="ECO:0000256" key="6">
    <source>
        <dbReference type="ARBA" id="ARBA00022840"/>
    </source>
</evidence>
<keyword evidence="5" id="KW-0418">Kinase</keyword>
<comment type="catalytic activity">
    <reaction evidence="7">
        <text>L-threonyl-[protein] + ATP = O-phospho-L-threonyl-[protein] + ADP + H(+)</text>
        <dbReference type="Rhea" id="RHEA:46608"/>
        <dbReference type="Rhea" id="RHEA-COMP:11060"/>
        <dbReference type="Rhea" id="RHEA-COMP:11605"/>
        <dbReference type="ChEBI" id="CHEBI:15378"/>
        <dbReference type="ChEBI" id="CHEBI:30013"/>
        <dbReference type="ChEBI" id="CHEBI:30616"/>
        <dbReference type="ChEBI" id="CHEBI:61977"/>
        <dbReference type="ChEBI" id="CHEBI:456216"/>
        <dbReference type="EC" id="2.7.11.1"/>
    </reaction>
</comment>
<dbReference type="PROSITE" id="PS00108">
    <property type="entry name" value="PROTEIN_KINASE_ST"/>
    <property type="match status" value="1"/>
</dbReference>
<dbReference type="CTD" id="20247174"/>
<dbReference type="AlphaFoldDB" id="V4B1M3"/>
<dbReference type="PROSITE" id="PS50011">
    <property type="entry name" value="PROTEIN_KINASE_DOM"/>
    <property type="match status" value="1"/>
</dbReference>
<dbReference type="GO" id="GO:0004674">
    <property type="term" value="F:protein serine/threonine kinase activity"/>
    <property type="evidence" value="ECO:0007669"/>
    <property type="project" value="UniProtKB-KW"/>
</dbReference>
<dbReference type="Gene3D" id="3.30.200.20">
    <property type="entry name" value="Phosphorylase Kinase, domain 1"/>
    <property type="match status" value="1"/>
</dbReference>
<dbReference type="OMA" id="AMHQYKV"/>
<evidence type="ECO:0000256" key="7">
    <source>
        <dbReference type="ARBA" id="ARBA00047899"/>
    </source>
</evidence>
<dbReference type="InterPro" id="IPR011009">
    <property type="entry name" value="Kinase-like_dom_sf"/>
</dbReference>
<dbReference type="RefSeq" id="XP_009045048.1">
    <property type="nucleotide sequence ID" value="XM_009046800.1"/>
</dbReference>
<dbReference type="EC" id="2.7.11.1" evidence="1"/>
<dbReference type="SMART" id="SM00220">
    <property type="entry name" value="S_TKc"/>
    <property type="match status" value="1"/>
</dbReference>
<sequence length="313" mass="35786">MNVILRMGCFCGKEAIHVNNRSFYTKSRLGEGGFSYVDLVEDVNSHKLYALKKITCHSKDDERIALEEVEVMKLFKHDNIVPLEEAAVVPINVYTKMRDVVSEVLIIMPFYRRGSIEDQMERLKKKNEHMSEIDLWKMFLQICEGLKAMHHHNPPYAHRDVKPANVMIGDDSTPILMDLGSAAKARVEIKTSAQGRALQDQAAERCSMLYRAPELFNVETHSTIDERTDIWSLGCVLYAMAYLESPFESVYQRGDSIALAVMGRNLKFKDIGYSHNVEETVCFLMAINPMERPFIDNAIDKVTDIINSMENRV</sequence>
<keyword evidence="4" id="KW-0547">Nucleotide-binding</keyword>
<evidence type="ECO:0000256" key="8">
    <source>
        <dbReference type="ARBA" id="ARBA00048679"/>
    </source>
</evidence>
<name>V4B1M3_LOTGI</name>
<dbReference type="OrthoDB" id="248923at2759"/>
<evidence type="ECO:0000313" key="11">
    <source>
        <dbReference type="Proteomes" id="UP000030746"/>
    </source>
</evidence>
<dbReference type="EMBL" id="KB199835">
    <property type="protein sequence ID" value="ESP04238.1"/>
    <property type="molecule type" value="Genomic_DNA"/>
</dbReference>
<dbReference type="HOGENOM" id="CLU_000288_109_2_1"/>
<dbReference type="KEGG" id="lgi:LOTGIDRAFT_223991"/>
<evidence type="ECO:0000256" key="1">
    <source>
        <dbReference type="ARBA" id="ARBA00012513"/>
    </source>
</evidence>
<dbReference type="InterPro" id="IPR052239">
    <property type="entry name" value="Ser/Thr-specific_kinases"/>
</dbReference>
<comment type="catalytic activity">
    <reaction evidence="8">
        <text>L-seryl-[protein] + ATP = O-phospho-L-seryl-[protein] + ADP + H(+)</text>
        <dbReference type="Rhea" id="RHEA:17989"/>
        <dbReference type="Rhea" id="RHEA-COMP:9863"/>
        <dbReference type="Rhea" id="RHEA-COMP:11604"/>
        <dbReference type="ChEBI" id="CHEBI:15378"/>
        <dbReference type="ChEBI" id="CHEBI:29999"/>
        <dbReference type="ChEBI" id="CHEBI:30616"/>
        <dbReference type="ChEBI" id="CHEBI:83421"/>
        <dbReference type="ChEBI" id="CHEBI:456216"/>
        <dbReference type="EC" id="2.7.11.1"/>
    </reaction>
</comment>
<keyword evidence="3" id="KW-0808">Transferase</keyword>
<dbReference type="Gene3D" id="1.10.510.10">
    <property type="entry name" value="Transferase(Phosphotransferase) domain 1"/>
    <property type="match status" value="1"/>
</dbReference>
<evidence type="ECO:0000256" key="5">
    <source>
        <dbReference type="ARBA" id="ARBA00022777"/>
    </source>
</evidence>
<dbReference type="GO" id="GO:0005794">
    <property type="term" value="C:Golgi apparatus"/>
    <property type="evidence" value="ECO:0007669"/>
    <property type="project" value="TreeGrafter"/>
</dbReference>
<dbReference type="Pfam" id="PF00069">
    <property type="entry name" value="Pkinase"/>
    <property type="match status" value="1"/>
</dbReference>